<comment type="caution">
    <text evidence="3">The sequence shown here is derived from an EMBL/GenBank/DDBJ whole genome shotgun (WGS) entry which is preliminary data.</text>
</comment>
<evidence type="ECO:0000313" key="3">
    <source>
        <dbReference type="EMBL" id="KAA6300647.1"/>
    </source>
</evidence>
<feature type="signal peptide" evidence="1">
    <location>
        <begin position="1"/>
        <end position="23"/>
    </location>
</feature>
<dbReference type="InterPro" id="IPR006626">
    <property type="entry name" value="PbH1"/>
</dbReference>
<evidence type="ECO:0000259" key="2">
    <source>
        <dbReference type="Pfam" id="PF20200"/>
    </source>
</evidence>
<accession>A0A5M8NW88</accession>
<feature type="domain" description="DUF6562" evidence="2">
    <location>
        <begin position="34"/>
        <end position="329"/>
    </location>
</feature>
<evidence type="ECO:0000256" key="1">
    <source>
        <dbReference type="SAM" id="SignalP"/>
    </source>
</evidence>
<proteinExistence type="predicted"/>
<dbReference type="InterPro" id="IPR046692">
    <property type="entry name" value="DUF6562"/>
</dbReference>
<evidence type="ECO:0000313" key="4">
    <source>
        <dbReference type="Proteomes" id="UP000324575"/>
    </source>
</evidence>
<dbReference type="EMBL" id="SNRX01000059">
    <property type="protein sequence ID" value="KAA6300647.1"/>
    <property type="molecule type" value="Genomic_DNA"/>
</dbReference>
<dbReference type="InterPro" id="IPR011050">
    <property type="entry name" value="Pectin_lyase_fold/virulence"/>
</dbReference>
<organism evidence="3 4">
    <name type="scientific">Candidatus Ordinivivax streblomastigis</name>
    <dbReference type="NCBI Taxonomy" id="2540710"/>
    <lineage>
        <taxon>Bacteria</taxon>
        <taxon>Pseudomonadati</taxon>
        <taxon>Bacteroidota</taxon>
        <taxon>Bacteroidia</taxon>
        <taxon>Bacteroidales</taxon>
        <taxon>Candidatus Ordinivivax</taxon>
    </lineage>
</organism>
<dbReference type="Pfam" id="PF20200">
    <property type="entry name" value="DUF6562"/>
    <property type="match status" value="1"/>
</dbReference>
<dbReference type="PROSITE" id="PS51257">
    <property type="entry name" value="PROKAR_LIPOPROTEIN"/>
    <property type="match status" value="1"/>
</dbReference>
<sequence length="904" mass="98250">MNKNAVWLLAFVCTFLFSCSSNDFDAGNQKDGMVDFTISTSIPQGITTYASENGGVTNVDATEYDLRYILEVWTQEITPRLAYRAIQTVDAAFSTKVEFSARLLALKYNFVFWADFVLQGKKEEDLYYKTHNELGLRDILINSVPTYDIANDARDAFYAVEKVDLKIVNIIGDVTLTRPFGKYRLIATDTPMGELPDRPVKAVITYTGTSVKLPSGFDALTSTVNTDENIAIITGSLPHNDITPEKVFAGGEEYENAYVLAFDYIFAAPEQTVSFNVTSYSDTDGEEKIGYRKLSNIPIEANKLTTVIGNFFTNEFKYKVFVEDKFSGEDVTDNTEIHADASGNYEIIIPKSKTSFASLTYTVSEDIKVGAKITVKNAGDSKYLGSITLDIKDGLNNAIVTFDTPGATVSVLGTIGGSLIITRAAVVNVDMNTTITGNKITNSNGAKVFWTVHNGDQLQEALKYPADKNRGVNLMGNCEAEGSLYAFSIGETDKASYEGYVFNGNGHVVSGKATYELLQCYADGVIIKNVTFDATTDEVESIGASGLGFFNAENAVIENVTAIKSNHAGVIVNASTVKAINLTTYGNKWGGVNVDNKDGSVIPKFELVSGTFGEDNKIYSENEGEANTWVKFLEGSGSWTHIVSGSFISYRPIGAPVPAGAVVIGNTPYDDLNTAIGAAKSGDKIEIGAGEWTEEIIIKAGVTLQGAGSATVLKGYIQLMAGSTLKDAKIEYSKSDANTSYALQVSGSNVTIDHVEFTYTGSYNKKEAIEVSVAGNNFTLINSTINQFYKGVYINPNLFVTITNNTFNEVNPFNADGNVESLVVTGNTFNRGTASYDWRAPHIIVTDAYAASTTSADWNASLKNLINQILDRNTWYNTAEPIKSIRVQNTKGTIFDTYIYDTIE</sequence>
<protein>
    <recommendedName>
        <fullName evidence="2">DUF6562 domain-containing protein</fullName>
    </recommendedName>
</protein>
<dbReference type="InterPro" id="IPR012334">
    <property type="entry name" value="Pectin_lyas_fold"/>
</dbReference>
<feature type="chain" id="PRO_5024331597" description="DUF6562 domain-containing protein" evidence="1">
    <location>
        <begin position="24"/>
        <end position="904"/>
    </location>
</feature>
<dbReference type="SMART" id="SM00710">
    <property type="entry name" value="PbH1"/>
    <property type="match status" value="5"/>
</dbReference>
<dbReference type="Proteomes" id="UP000324575">
    <property type="component" value="Unassembled WGS sequence"/>
</dbReference>
<name>A0A5M8NW88_9BACT</name>
<gene>
    <name evidence="3" type="ORF">EZS26_003208</name>
</gene>
<dbReference type="AlphaFoldDB" id="A0A5M8NW88"/>
<reference evidence="3 4" key="1">
    <citation type="submission" date="2019-03" db="EMBL/GenBank/DDBJ databases">
        <title>Single cell metagenomics reveals metabolic interactions within the superorganism composed of flagellate Streblomastix strix and complex community of Bacteroidetes bacteria on its surface.</title>
        <authorList>
            <person name="Treitli S.C."/>
            <person name="Kolisko M."/>
            <person name="Husnik F."/>
            <person name="Keeling P."/>
            <person name="Hampl V."/>
        </authorList>
    </citation>
    <scope>NUCLEOTIDE SEQUENCE [LARGE SCALE GENOMIC DNA]</scope>
    <source>
        <strain evidence="3">St1</strain>
    </source>
</reference>
<keyword evidence="1" id="KW-0732">Signal</keyword>
<dbReference type="SUPFAM" id="SSF51126">
    <property type="entry name" value="Pectin lyase-like"/>
    <property type="match status" value="2"/>
</dbReference>
<dbReference type="Gene3D" id="2.160.20.10">
    <property type="entry name" value="Single-stranded right-handed beta-helix, Pectin lyase-like"/>
    <property type="match status" value="1"/>
</dbReference>